<reference evidence="14" key="1">
    <citation type="submission" date="2018-05" db="EMBL/GenBank/DDBJ databases">
        <title>Draft genome of Mucuna pruriens seed.</title>
        <authorList>
            <person name="Nnadi N.E."/>
            <person name="Vos R."/>
            <person name="Hasami M.H."/>
            <person name="Devisetty U.K."/>
            <person name="Aguiy J.C."/>
        </authorList>
    </citation>
    <scope>NUCLEOTIDE SEQUENCE [LARGE SCALE GENOMIC DNA]</scope>
    <source>
        <strain evidence="14">JCA_2017</strain>
    </source>
</reference>
<dbReference type="Pfam" id="PF00999">
    <property type="entry name" value="Na_H_Exchanger"/>
    <property type="match status" value="1"/>
</dbReference>
<evidence type="ECO:0000259" key="11">
    <source>
        <dbReference type="Pfam" id="PF00999"/>
    </source>
</evidence>
<keyword evidence="5" id="KW-0630">Potassium</keyword>
<gene>
    <name evidence="14" type="primary">CHX4</name>
    <name evidence="14" type="ORF">CR513_56093</name>
</gene>
<comment type="subcellular location">
    <subcellularLocation>
        <location evidence="1">Membrane</location>
        <topology evidence="1">Multi-pass membrane protein</topology>
    </subcellularLocation>
</comment>
<feature type="non-terminal residue" evidence="14">
    <location>
        <position position="1"/>
    </location>
</feature>
<keyword evidence="3" id="KW-0633">Potassium transport</keyword>
<evidence type="ECO:0000256" key="1">
    <source>
        <dbReference type="ARBA" id="ARBA00004141"/>
    </source>
</evidence>
<dbReference type="InterPro" id="IPR038770">
    <property type="entry name" value="Na+/solute_symporter_sf"/>
</dbReference>
<dbReference type="InterPro" id="IPR006153">
    <property type="entry name" value="Cation/H_exchanger_TM"/>
</dbReference>
<keyword evidence="7" id="KW-0406">Ion transport</keyword>
<dbReference type="GO" id="GO:0016020">
    <property type="term" value="C:membrane"/>
    <property type="evidence" value="ECO:0007669"/>
    <property type="project" value="UniProtKB-SubCell"/>
</dbReference>
<feature type="domain" description="Cation/H(+) antiporter central" evidence="12">
    <location>
        <begin position="541"/>
        <end position="669"/>
    </location>
</feature>
<organism evidence="14 15">
    <name type="scientific">Mucuna pruriens</name>
    <name type="common">Velvet bean</name>
    <name type="synonym">Dolichos pruriens</name>
    <dbReference type="NCBI Taxonomy" id="157652"/>
    <lineage>
        <taxon>Eukaryota</taxon>
        <taxon>Viridiplantae</taxon>
        <taxon>Streptophyta</taxon>
        <taxon>Embryophyta</taxon>
        <taxon>Tracheophyta</taxon>
        <taxon>Spermatophyta</taxon>
        <taxon>Magnoliopsida</taxon>
        <taxon>eudicotyledons</taxon>
        <taxon>Gunneridae</taxon>
        <taxon>Pentapetalae</taxon>
        <taxon>rosids</taxon>
        <taxon>fabids</taxon>
        <taxon>Fabales</taxon>
        <taxon>Fabaceae</taxon>
        <taxon>Papilionoideae</taxon>
        <taxon>50 kb inversion clade</taxon>
        <taxon>NPAAA clade</taxon>
        <taxon>indigoferoid/millettioid clade</taxon>
        <taxon>Phaseoleae</taxon>
        <taxon>Mucuna</taxon>
    </lineage>
</organism>
<dbReference type="EMBL" id="QJKJ01014000">
    <property type="protein sequence ID" value="RDX65266.1"/>
    <property type="molecule type" value="Genomic_DNA"/>
</dbReference>
<evidence type="ECO:0000256" key="5">
    <source>
        <dbReference type="ARBA" id="ARBA00022958"/>
    </source>
</evidence>
<dbReference type="AlphaFoldDB" id="A0A371EGY8"/>
<evidence type="ECO:0000256" key="2">
    <source>
        <dbReference type="ARBA" id="ARBA00022448"/>
    </source>
</evidence>
<evidence type="ECO:0000256" key="3">
    <source>
        <dbReference type="ARBA" id="ARBA00022538"/>
    </source>
</evidence>
<dbReference type="GO" id="GO:0006813">
    <property type="term" value="P:potassium ion transport"/>
    <property type="evidence" value="ECO:0007669"/>
    <property type="project" value="UniProtKB-KW"/>
</dbReference>
<name>A0A371EGY8_MUCPR</name>
<dbReference type="GO" id="GO:1902600">
    <property type="term" value="P:proton transmembrane transport"/>
    <property type="evidence" value="ECO:0007669"/>
    <property type="project" value="InterPro"/>
</dbReference>
<dbReference type="Pfam" id="PF23259">
    <property type="entry name" value="CHX17_C"/>
    <property type="match status" value="1"/>
</dbReference>
<keyword evidence="15" id="KW-1185">Reference proteome</keyword>
<evidence type="ECO:0000256" key="7">
    <source>
        <dbReference type="ARBA" id="ARBA00023065"/>
    </source>
</evidence>
<accession>A0A371EGY8</accession>
<dbReference type="PANTHER" id="PTHR32468">
    <property type="entry name" value="CATION/H + ANTIPORTER"/>
    <property type="match status" value="1"/>
</dbReference>
<feature type="transmembrane region" description="Helical" evidence="10">
    <location>
        <begin position="243"/>
        <end position="264"/>
    </location>
</feature>
<dbReference type="Proteomes" id="UP000257109">
    <property type="component" value="Unassembled WGS sequence"/>
</dbReference>
<feature type="transmembrane region" description="Helical" evidence="10">
    <location>
        <begin position="141"/>
        <end position="161"/>
    </location>
</feature>
<evidence type="ECO:0000259" key="13">
    <source>
        <dbReference type="Pfam" id="PF23259"/>
    </source>
</evidence>
<feature type="domain" description="Cation/H+ exchanger transmembrane" evidence="11">
    <location>
        <begin position="93"/>
        <end position="476"/>
    </location>
</feature>
<feature type="transmembrane region" description="Helical" evidence="10">
    <location>
        <begin position="435"/>
        <end position="460"/>
    </location>
</feature>
<evidence type="ECO:0000256" key="4">
    <source>
        <dbReference type="ARBA" id="ARBA00022692"/>
    </source>
</evidence>
<feature type="transmembrane region" description="Helical" evidence="10">
    <location>
        <begin position="466"/>
        <end position="484"/>
    </location>
</feature>
<feature type="transmembrane region" description="Helical" evidence="10">
    <location>
        <begin position="401"/>
        <end position="423"/>
    </location>
</feature>
<comment type="similarity">
    <text evidence="9">Belongs to the monovalent cation:proton antiporter 2 (CPA2) transporter (TC 2.A.37) family. CHX (TC 2.A.37.4) subfamily.</text>
</comment>
<dbReference type="InterPro" id="IPR057290">
    <property type="entry name" value="CHX17_C"/>
</dbReference>
<proteinExistence type="inferred from homology"/>
<evidence type="ECO:0000256" key="9">
    <source>
        <dbReference type="ARBA" id="ARBA00038341"/>
    </source>
</evidence>
<dbReference type="GO" id="GO:0015297">
    <property type="term" value="F:antiporter activity"/>
    <property type="evidence" value="ECO:0007669"/>
    <property type="project" value="InterPro"/>
</dbReference>
<dbReference type="OrthoDB" id="1938353at2759"/>
<evidence type="ECO:0000313" key="14">
    <source>
        <dbReference type="EMBL" id="RDX65266.1"/>
    </source>
</evidence>
<feature type="domain" description="Cation/H(+) antiporter C-terminal" evidence="13">
    <location>
        <begin position="678"/>
        <end position="818"/>
    </location>
</feature>
<keyword evidence="6 10" id="KW-1133">Transmembrane helix</keyword>
<feature type="transmembrane region" description="Helical" evidence="10">
    <location>
        <begin position="173"/>
        <end position="191"/>
    </location>
</feature>
<sequence>MGANDTLTSICNTVFVEAVLDEFNSDPDRKYVFYNVSVDMPPKIISDGIWGDTTYGAVPTRATMPLLQLQILTIFVITNCFHSVLKRLGFPYFVSQIMVRPLAFYLLLSFFLAGFVLGPSLKIDAFKRQKNLLFPYGSEDILTLISGFGYTFFLFLNGVQMDFSMITRTGKKAWTIALSSLMIPTVVGLSLCYKFMGHWQKALGEFDGAKLPVIVIGHSGCSFPVIASLLSDLEILNSELGRLALSSALVMDVITSFVTGLGTAIMSSLKTDSHDHQQGKGPALALYTTIKFFVFLILVCLFARPTMRLFVRNTPEGRPVKKACINIVILMTLFAGLMGVWANQTVLGGVVLVGLVVPEGPPLGSELIKQFELFSTWFLLPIFVTCCAMKVDISTQIDVNLVLIVIAIIIIVHLVKMLLTIGVCHHCRMPKTDGLCLALMLSCKGVVDFVTCVFLFDSMLLSRETVAIMTISVLVLGSLARIGVKSLYNPSRKYGGYQKRNILHLKPNSDLRVVACIHKPSHIMSIKNALDYFCPTSNNPLVVHVLHLMELVGRSSPIFISHRLQERAGNGHNYSEEVIVTFNLFELDNAGTTSISTYTAISPLRFMHDDICYLALDKLASIIILPFHVRWGEGGSVVSTDENLRVLNSKVLERAPCSVGILLNRDSVSSIHQSTKQIAMIFLGGPDDREALSLAKRTIKDNSYILVVYHLVSGQNEANWDFMLDDEVLKSVKGYYGAIENVAYERVTIEDPSETTAFLSHIADKHDFFIVGRRNGVKTSQTAALENWTEFPELGVVGDLLASSDTNTNASILVVQQQQMPKSS</sequence>
<evidence type="ECO:0000256" key="10">
    <source>
        <dbReference type="SAM" id="Phobius"/>
    </source>
</evidence>
<feature type="transmembrane region" description="Helical" evidence="10">
    <location>
        <begin position="102"/>
        <end position="121"/>
    </location>
</feature>
<dbReference type="InterPro" id="IPR057291">
    <property type="entry name" value="CHX17_2nd"/>
</dbReference>
<feature type="transmembrane region" description="Helical" evidence="10">
    <location>
        <begin position="323"/>
        <end position="342"/>
    </location>
</feature>
<evidence type="ECO:0000259" key="12">
    <source>
        <dbReference type="Pfam" id="PF23256"/>
    </source>
</evidence>
<feature type="transmembrane region" description="Helical" evidence="10">
    <location>
        <begin position="62"/>
        <end position="81"/>
    </location>
</feature>
<evidence type="ECO:0000313" key="15">
    <source>
        <dbReference type="Proteomes" id="UP000257109"/>
    </source>
</evidence>
<evidence type="ECO:0000256" key="8">
    <source>
        <dbReference type="ARBA" id="ARBA00023136"/>
    </source>
</evidence>
<evidence type="ECO:0000256" key="6">
    <source>
        <dbReference type="ARBA" id="ARBA00022989"/>
    </source>
</evidence>
<dbReference type="PANTHER" id="PTHR32468:SF101">
    <property type="entry name" value="CATION_H+ EXCHANGER 2"/>
    <property type="match status" value="1"/>
</dbReference>
<dbReference type="GO" id="GO:0012505">
    <property type="term" value="C:endomembrane system"/>
    <property type="evidence" value="ECO:0007669"/>
    <property type="project" value="TreeGrafter"/>
</dbReference>
<keyword evidence="2" id="KW-0813">Transport</keyword>
<dbReference type="InterPro" id="IPR050794">
    <property type="entry name" value="CPA2_transporter"/>
</dbReference>
<keyword evidence="4 10" id="KW-0812">Transmembrane</keyword>
<keyword evidence="8 10" id="KW-0472">Membrane</keyword>
<feature type="transmembrane region" description="Helical" evidence="10">
    <location>
        <begin position="284"/>
        <end position="303"/>
    </location>
</feature>
<protein>
    <submittedName>
        <fullName evidence="14">Cation/H(+) antiporter 4</fullName>
    </submittedName>
</protein>
<dbReference type="Pfam" id="PF23256">
    <property type="entry name" value="CHX17_2nd"/>
    <property type="match status" value="1"/>
</dbReference>
<dbReference type="Gene3D" id="1.20.1530.20">
    <property type="match status" value="1"/>
</dbReference>
<comment type="caution">
    <text evidence="14">The sequence shown here is derived from an EMBL/GenBank/DDBJ whole genome shotgun (WGS) entry which is preliminary data.</text>
</comment>
<feature type="transmembrane region" description="Helical" evidence="10">
    <location>
        <begin position="211"/>
        <end position="231"/>
    </location>
</feature>
<dbReference type="GO" id="GO:0006885">
    <property type="term" value="P:regulation of pH"/>
    <property type="evidence" value="ECO:0007669"/>
    <property type="project" value="TreeGrafter"/>
</dbReference>